<evidence type="ECO:0000259" key="3">
    <source>
        <dbReference type="Pfam" id="PF03184"/>
    </source>
</evidence>
<dbReference type="InterPro" id="IPR007889">
    <property type="entry name" value="HTH_Psq"/>
</dbReference>
<dbReference type="PANTHER" id="PTHR19303:SF74">
    <property type="entry name" value="POGO TRANSPOSABLE ELEMENT WITH KRAB DOMAIN"/>
    <property type="match status" value="1"/>
</dbReference>
<proteinExistence type="predicted"/>
<reference evidence="5 6" key="1">
    <citation type="submission" date="2023-02" db="EMBL/GenBank/DDBJ databases">
        <title>LHISI_Scaffold_Assembly.</title>
        <authorList>
            <person name="Stuart O.P."/>
            <person name="Cleave R."/>
            <person name="Magrath M.J.L."/>
            <person name="Mikheyev A.S."/>
        </authorList>
    </citation>
    <scope>NUCLEOTIDE SEQUENCE [LARGE SCALE GENOMIC DNA]</scope>
    <source>
        <strain evidence="5">Daus_M_001</strain>
        <tissue evidence="5">Leg muscle</tissue>
    </source>
</reference>
<dbReference type="SUPFAM" id="SSF46689">
    <property type="entry name" value="Homeodomain-like"/>
    <property type="match status" value="1"/>
</dbReference>
<dbReference type="Pfam" id="PF05225">
    <property type="entry name" value="HTH_psq"/>
    <property type="match status" value="1"/>
</dbReference>
<dbReference type="InterPro" id="IPR004875">
    <property type="entry name" value="DDE_SF_endonuclease_dom"/>
</dbReference>
<feature type="region of interest" description="Disordered" evidence="2">
    <location>
        <begin position="518"/>
        <end position="542"/>
    </location>
</feature>
<comment type="subcellular location">
    <subcellularLocation>
        <location evidence="1">Nucleus</location>
    </subcellularLocation>
</comment>
<dbReference type="Pfam" id="PF03184">
    <property type="entry name" value="DDE_1"/>
    <property type="match status" value="1"/>
</dbReference>
<keyword evidence="6" id="KW-1185">Reference proteome</keyword>
<dbReference type="Gene3D" id="1.10.10.60">
    <property type="entry name" value="Homeodomain-like"/>
    <property type="match status" value="1"/>
</dbReference>
<feature type="compositionally biased region" description="Acidic residues" evidence="2">
    <location>
        <begin position="596"/>
        <end position="606"/>
    </location>
</feature>
<dbReference type="EMBL" id="JARBHB010000009">
    <property type="protein sequence ID" value="KAJ8875209.1"/>
    <property type="molecule type" value="Genomic_DNA"/>
</dbReference>
<sequence length="1045" mass="117345">MFGRHFSNYSWNPRCELNSYYLIGNSEEAVNLRPHHLGARLHSPVSTRASVVCSLAAAPVLPHTWQFGIRYLFLCEFAIGSEAYRTCLTNCNPIVKRVCIIRVTELFLPRGTEEAITRISKSSVARRCKLQDGEIHHAKQFLVRGSHEVTGSDVAATALSSHLCVAGSITSDVIPGILHMSQGHASPAGRTWDAHKMDEAITSIRNKTMGWKKSAKVFGVPKTTFMMLAKEKYVLGPKLEKELVDYCIKMGATFFGLTRADGRGMALTLAICNNLEHPYGVQATGKKWLKLFLRRHKNLKIPEVNELRGKWQIGSITSVERSSLIILIVSMSASGSFIPPLVIFPRTNMSAALEIEKRPETIMTVHPSGWVLSHVFTKWFESFIHHKKPSKLSLHGQKEQSPNTLFAPHSSHKMQPLNRTFMSPLKAYYSENVRMWLRDNQRPVSTYDVMDLFGRAYVKCQTAENAINVFHCTGLYPVDRNIFQDSDFIAASREVQYRAEHQDGTVKISTSVLVAPKHEEPRVVSSTASSPQMPERPGPSSISVCLLDISPVPTIRKRISTRGRKATSPAVITSSPYKQMRGRARGRPRTQNVSGGDDDGTSDSEDISLRDNGDSDLDICIPQGGPPTEDDADCMFCGQKFSVDCNKHINAGFQTRIGLDFCLCLGWESLSEFRERIFSASCEHSSTVTRDDFANNIYTIRPLRKQLYTDTDIKLTTDTSQNDNNRRPLSLRRGRRGEKDAETTTPAPCNEIASEDLRDENFRVLHVDGFKVKFFLAELTILKRCYFVAYVHRICNSHRYFRCGETKSNSAGLVVVSSETGSWSCALFISIAVTFRNIVSLACASRAKATFRIHSRRVLRARQNDRIWRANYGVEIPMGIYKKRCDVSVHVLDVYLVNDNKQKRGVYKYKWSIFHQGTNSLTPIVNLLTAVAMCRGGSVCLIPLSTAQSQSRRCYVSTVPAGRVMGILGRSSFRFEEDGTTPRFAIAVRRRVEPSQAGSTTEVAGCNRFVIKNHAPKSAQLYHYKVEVKQLLMEHCTRLYNMKSS</sequence>
<dbReference type="Proteomes" id="UP001159363">
    <property type="component" value="Chromosome 8"/>
</dbReference>
<evidence type="ECO:0000259" key="4">
    <source>
        <dbReference type="Pfam" id="PF05225"/>
    </source>
</evidence>
<dbReference type="InterPro" id="IPR009057">
    <property type="entry name" value="Homeodomain-like_sf"/>
</dbReference>
<name>A0ABQ9GT53_9NEOP</name>
<dbReference type="PANTHER" id="PTHR19303">
    <property type="entry name" value="TRANSPOSON"/>
    <property type="match status" value="1"/>
</dbReference>
<organism evidence="5 6">
    <name type="scientific">Dryococelus australis</name>
    <dbReference type="NCBI Taxonomy" id="614101"/>
    <lineage>
        <taxon>Eukaryota</taxon>
        <taxon>Metazoa</taxon>
        <taxon>Ecdysozoa</taxon>
        <taxon>Arthropoda</taxon>
        <taxon>Hexapoda</taxon>
        <taxon>Insecta</taxon>
        <taxon>Pterygota</taxon>
        <taxon>Neoptera</taxon>
        <taxon>Polyneoptera</taxon>
        <taxon>Phasmatodea</taxon>
        <taxon>Verophasmatodea</taxon>
        <taxon>Anareolatae</taxon>
        <taxon>Phasmatidae</taxon>
        <taxon>Eurycanthinae</taxon>
        <taxon>Dryococelus</taxon>
    </lineage>
</organism>
<gene>
    <name evidence="5" type="ORF">PR048_023104</name>
</gene>
<evidence type="ECO:0000313" key="6">
    <source>
        <dbReference type="Proteomes" id="UP001159363"/>
    </source>
</evidence>
<feature type="domain" description="HTH psq-type" evidence="4">
    <location>
        <begin position="196"/>
        <end position="233"/>
    </location>
</feature>
<evidence type="ECO:0000313" key="5">
    <source>
        <dbReference type="EMBL" id="KAJ8875209.1"/>
    </source>
</evidence>
<accession>A0ABQ9GT53</accession>
<protein>
    <recommendedName>
        <fullName evidence="7">HTH CENPB-type domain-containing protein</fullName>
    </recommendedName>
</protein>
<feature type="region of interest" description="Disordered" evidence="2">
    <location>
        <begin position="716"/>
        <end position="747"/>
    </location>
</feature>
<feature type="region of interest" description="Disordered" evidence="2">
    <location>
        <begin position="557"/>
        <end position="624"/>
    </location>
</feature>
<comment type="caution">
    <text evidence="5">The sequence shown here is derived from an EMBL/GenBank/DDBJ whole genome shotgun (WGS) entry which is preliminary data.</text>
</comment>
<feature type="domain" description="DDE-1" evidence="3">
    <location>
        <begin position="326"/>
        <end position="467"/>
    </location>
</feature>
<evidence type="ECO:0000256" key="2">
    <source>
        <dbReference type="SAM" id="MobiDB-lite"/>
    </source>
</evidence>
<evidence type="ECO:0000256" key="1">
    <source>
        <dbReference type="ARBA" id="ARBA00004123"/>
    </source>
</evidence>
<dbReference type="InterPro" id="IPR050863">
    <property type="entry name" value="CenT-Element_Derived"/>
</dbReference>
<evidence type="ECO:0008006" key="7">
    <source>
        <dbReference type="Google" id="ProtNLM"/>
    </source>
</evidence>